<evidence type="ECO:0000313" key="2">
    <source>
        <dbReference type="EMBL" id="KAB2682811.1"/>
    </source>
</evidence>
<proteinExistence type="predicted"/>
<dbReference type="InterPro" id="IPR003115">
    <property type="entry name" value="ParB_N"/>
</dbReference>
<dbReference type="RefSeq" id="WP_151652387.1">
    <property type="nucleotide sequence ID" value="NZ_WBVX01000018.1"/>
</dbReference>
<dbReference type="Gene3D" id="1.10.10.2830">
    <property type="match status" value="1"/>
</dbReference>
<dbReference type="SUPFAM" id="SSF110849">
    <property type="entry name" value="ParB/Sulfiredoxin"/>
    <property type="match status" value="1"/>
</dbReference>
<dbReference type="Proteomes" id="UP000481643">
    <property type="component" value="Unassembled WGS sequence"/>
</dbReference>
<sequence>MSNSRKDGPVSLAFETTSLRISLDSILPLRPMTPAALRSSKYAQIAASIAEIGLIEPPVVVRDKQNATLFHLLDGHLRLDVLRKRGDTEVVCLVATEDEAFTYNKRISRLATIQEHKMIMKAIEKGVSEERLARALNVNINSIKAKKRLLDGICPEAAELLKDRHVPLNSMSQIKKLKPMRQIEVAELMIAMNNYSQSYANSLVLSTPEGMLIAPKKAAKGLTLEQISRMESETANLEKEFKIAEEDYGKDNIDLVIATGYVGRLLENVRVVRQLAQYYPEILAEFQRISENRKAA</sequence>
<name>A0A6L3YJ23_9HYPH</name>
<dbReference type="InterPro" id="IPR011111">
    <property type="entry name" value="Plasmid_RepB"/>
</dbReference>
<gene>
    <name evidence="2" type="ORF">F9L08_17040</name>
</gene>
<comment type="caution">
    <text evidence="2">The sequence shown here is derived from an EMBL/GenBank/DDBJ whole genome shotgun (WGS) entry which is preliminary data.</text>
</comment>
<accession>A0A6L3YJ23</accession>
<protein>
    <submittedName>
        <fullName evidence="2">Chromosome partitioning protein ParB</fullName>
    </submittedName>
</protein>
<feature type="domain" description="ParB-like N-terminal" evidence="1">
    <location>
        <begin position="19"/>
        <end position="113"/>
    </location>
</feature>
<dbReference type="InterPro" id="IPR036086">
    <property type="entry name" value="ParB/Sulfiredoxin_sf"/>
</dbReference>
<dbReference type="SMART" id="SM00470">
    <property type="entry name" value="ParB"/>
    <property type="match status" value="1"/>
</dbReference>
<organism evidence="2 3">
    <name type="scientific">Brucella tritici</name>
    <dbReference type="NCBI Taxonomy" id="94626"/>
    <lineage>
        <taxon>Bacteria</taxon>
        <taxon>Pseudomonadati</taxon>
        <taxon>Pseudomonadota</taxon>
        <taxon>Alphaproteobacteria</taxon>
        <taxon>Hyphomicrobiales</taxon>
        <taxon>Brucellaceae</taxon>
        <taxon>Brucella/Ochrobactrum group</taxon>
        <taxon>Brucella</taxon>
    </lineage>
</organism>
<dbReference type="Gene3D" id="3.90.1530.30">
    <property type="match status" value="1"/>
</dbReference>
<dbReference type="AlphaFoldDB" id="A0A6L3YJ23"/>
<evidence type="ECO:0000313" key="3">
    <source>
        <dbReference type="Proteomes" id="UP000481643"/>
    </source>
</evidence>
<evidence type="ECO:0000259" key="1">
    <source>
        <dbReference type="SMART" id="SM00470"/>
    </source>
</evidence>
<reference evidence="2 3" key="1">
    <citation type="submission" date="2019-09" db="EMBL/GenBank/DDBJ databases">
        <title>Taxonomic organization of the family Brucellaceae based on a phylogenomic approach.</title>
        <authorList>
            <person name="Leclercq S."/>
            <person name="Cloeckaert A."/>
            <person name="Zygmunt M.S."/>
        </authorList>
    </citation>
    <scope>NUCLEOTIDE SEQUENCE [LARGE SCALE GENOMIC DNA]</scope>
    <source>
        <strain evidence="2 3">WS1830</strain>
    </source>
</reference>
<dbReference type="SUPFAM" id="SSF109709">
    <property type="entry name" value="KorB DNA-binding domain-like"/>
    <property type="match status" value="1"/>
</dbReference>
<dbReference type="EMBL" id="WBVX01000018">
    <property type="protein sequence ID" value="KAB2682811.1"/>
    <property type="molecule type" value="Genomic_DNA"/>
</dbReference>
<dbReference type="Pfam" id="PF07506">
    <property type="entry name" value="RepB"/>
    <property type="match status" value="1"/>
</dbReference>